<comment type="caution">
    <text evidence="3">The sequence shown here is derived from an EMBL/GenBank/DDBJ whole genome shotgun (WGS) entry which is preliminary data.</text>
</comment>
<reference evidence="3" key="1">
    <citation type="submission" date="2021-02" db="EMBL/GenBank/DDBJ databases">
        <authorList>
            <person name="Nowell W R."/>
        </authorList>
    </citation>
    <scope>NUCLEOTIDE SEQUENCE</scope>
</reference>
<feature type="compositionally biased region" description="Basic and acidic residues" evidence="1">
    <location>
        <begin position="473"/>
        <end position="487"/>
    </location>
</feature>
<organism evidence="3 4">
    <name type="scientific">Rotaria sordida</name>
    <dbReference type="NCBI Taxonomy" id="392033"/>
    <lineage>
        <taxon>Eukaryota</taxon>
        <taxon>Metazoa</taxon>
        <taxon>Spiralia</taxon>
        <taxon>Gnathifera</taxon>
        <taxon>Rotifera</taxon>
        <taxon>Eurotatoria</taxon>
        <taxon>Bdelloidea</taxon>
        <taxon>Philodinida</taxon>
        <taxon>Philodinidae</taxon>
        <taxon>Rotaria</taxon>
    </lineage>
</organism>
<accession>A0A819HBH6</accession>
<gene>
    <name evidence="3" type="ORF">JBS370_LOCUS20594</name>
</gene>
<dbReference type="PANTHER" id="PTHR13800">
    <property type="entry name" value="TRANSIENT RECEPTOR POTENTIAL CATION CHANNEL, SUBFAMILY M, MEMBER 6"/>
    <property type="match status" value="1"/>
</dbReference>
<dbReference type="PANTHER" id="PTHR13800:SF12">
    <property type="entry name" value="TRANSIENT RECEPTOR POTENTIAL CATION CHANNEL SUBFAMILY M MEMBER-LIKE 2"/>
    <property type="match status" value="1"/>
</dbReference>
<feature type="transmembrane region" description="Helical" evidence="2">
    <location>
        <begin position="319"/>
        <end position="340"/>
    </location>
</feature>
<dbReference type="Proteomes" id="UP000663836">
    <property type="component" value="Unassembled WGS sequence"/>
</dbReference>
<evidence type="ECO:0008006" key="5">
    <source>
        <dbReference type="Google" id="ProtNLM"/>
    </source>
</evidence>
<evidence type="ECO:0000313" key="4">
    <source>
        <dbReference type="Proteomes" id="UP000663836"/>
    </source>
</evidence>
<evidence type="ECO:0000256" key="1">
    <source>
        <dbReference type="SAM" id="MobiDB-lite"/>
    </source>
</evidence>
<proteinExistence type="predicted"/>
<name>A0A819HBH6_9BILA</name>
<sequence>MQLAISSASSELLETTCYDQTISFGLIAPWIVTYRKDTDKSSNNIKDDDLSQDGINYYVNKQNTKGEKSTSYWKRFRYFHEIPMIKMSYHFLRYQYVTRMTERWGSTGSTALTFLSNVFYILPYFLFYMGLGFRYSSYNEGLLSTARIIWAFDLELWYLRSLKFVIVLKFLGPKLFMLKNMLRDLFAFIYMIFIAIAAYGVVSRALIFYRKVPFTGRGILTEIFYEPYWFIHGEFSDKDLLDERIKNGTNAGGGGAAEATATHVLLAFHMLFINILLLNLLVAVFADSIGKVQENTEFYWRYQRYSFVREYFEYLPLSYPPLIIISHILLIILTIQRLCYLKLSRKRVIHDDYVPISKKLTRIFKMIPIQDSQNEQWDLFENAATYSYARSILQKNKNNDTLTINYGKSSKSLTTMSSNVEKITVGQQKTTENLYELMSTFQSILNETRQELKETNSRIESRFDQISKSLESMRKTTQHEKIHDQKVSRSTSATSVKSDVSIRNQATTLTRNSVK</sequence>
<keyword evidence="2" id="KW-0472">Membrane</keyword>
<feature type="region of interest" description="Disordered" evidence="1">
    <location>
        <begin position="473"/>
        <end position="499"/>
    </location>
</feature>
<feature type="compositionally biased region" description="Polar residues" evidence="1">
    <location>
        <begin position="488"/>
        <end position="499"/>
    </location>
</feature>
<dbReference type="GO" id="GO:0005886">
    <property type="term" value="C:plasma membrane"/>
    <property type="evidence" value="ECO:0007669"/>
    <property type="project" value="TreeGrafter"/>
</dbReference>
<dbReference type="GO" id="GO:0099604">
    <property type="term" value="F:ligand-gated calcium channel activity"/>
    <property type="evidence" value="ECO:0007669"/>
    <property type="project" value="TreeGrafter"/>
</dbReference>
<keyword evidence="2" id="KW-1133">Transmembrane helix</keyword>
<feature type="transmembrane region" description="Helical" evidence="2">
    <location>
        <begin position="109"/>
        <end position="131"/>
    </location>
</feature>
<protein>
    <recommendedName>
        <fullName evidence="5">Ion transport domain-containing protein</fullName>
    </recommendedName>
</protein>
<feature type="transmembrane region" description="Helical" evidence="2">
    <location>
        <begin position="185"/>
        <end position="207"/>
    </location>
</feature>
<keyword evidence="2" id="KW-0812">Transmembrane</keyword>
<dbReference type="InterPro" id="IPR050927">
    <property type="entry name" value="TRPM"/>
</dbReference>
<dbReference type="EMBL" id="CAJOBD010002617">
    <property type="protein sequence ID" value="CAF3895519.1"/>
    <property type="molecule type" value="Genomic_DNA"/>
</dbReference>
<evidence type="ECO:0000256" key="2">
    <source>
        <dbReference type="SAM" id="Phobius"/>
    </source>
</evidence>
<evidence type="ECO:0000313" key="3">
    <source>
        <dbReference type="EMBL" id="CAF3895519.1"/>
    </source>
</evidence>
<feature type="transmembrane region" description="Helical" evidence="2">
    <location>
        <begin position="264"/>
        <end position="286"/>
    </location>
</feature>
<dbReference type="AlphaFoldDB" id="A0A819HBH6"/>